<dbReference type="EMBL" id="JQ610674">
    <property type="protein sequence ID" value="AFX73386.1"/>
    <property type="molecule type" value="Genomic_RNA"/>
</dbReference>
<keyword evidence="2" id="KW-1133">Transmembrane helix</keyword>
<dbReference type="InterPro" id="IPR002565">
    <property type="entry name" value="Orbi_NS3"/>
</dbReference>
<comment type="similarity">
    <text evidence="1">Belongs to the orbivirus NS3 family.</text>
</comment>
<reference evidence="3 4" key="1">
    <citation type="submission" date="2012-02" db="EMBL/GenBank/DDBJ databases">
        <title>The genome sequences of Lebombo, Orungo and Changuinola viruses (genus Orbivirus, family Reoviridae).</title>
        <authorList>
            <person name="Attoui H."/>
            <person name="Mohd Jaafar F."/>
            <person name="Mertens P.P.C."/>
            <person name="Belhouchet M."/>
        </authorList>
    </citation>
    <scope>NUCLEOTIDE SEQUENCE [LARGE SCALE GENOMIC DNA]</scope>
    <source>
        <strain evidence="3">SAAR 3896</strain>
    </source>
</reference>
<organism evidence="3 4">
    <name type="scientific">Lebombo virus</name>
    <dbReference type="NCBI Taxonomy" id="40057"/>
    <lineage>
        <taxon>Viruses</taxon>
        <taxon>Riboviria</taxon>
        <taxon>Orthornavirae</taxon>
        <taxon>Duplornaviricota</taxon>
        <taxon>Resentoviricetes</taxon>
        <taxon>Reovirales</taxon>
        <taxon>Sedoreoviridae</taxon>
        <taxon>Orbivirus</taxon>
        <taxon>Orbivirus lebomboense</taxon>
    </lineage>
</organism>
<dbReference type="GeneID" id="37618740"/>
<evidence type="ECO:0000256" key="2">
    <source>
        <dbReference type="SAM" id="Phobius"/>
    </source>
</evidence>
<evidence type="ECO:0000313" key="3">
    <source>
        <dbReference type="EMBL" id="AFX73386.1"/>
    </source>
</evidence>
<sequence length="213" mass="23793">MLSTVFQHYDRNDEERALVPYNPRPPSYAPTAPRESVAMETISLGVLNQAMSNTTGANNPLKEEKAAFGAYAEAFRDPVPIREIKRRVGVRTVHKLEGVRRNVRRRALFVRTLLFVSGVIALSTSIVNTLSTFVPGLKLEEIGSDWLQTLIQVINLMGTAAIMSLSKYLNSLDQEISLLNRDIVKKKSYIDASNMKWDGNLETLSKISETVPT</sequence>
<keyword evidence="4" id="KW-1185">Reference proteome</keyword>
<proteinExistence type="inferred from homology"/>
<accession>W5QM00</accession>
<name>W5QM00_9REOV</name>
<keyword evidence="2" id="KW-0812">Transmembrane</keyword>
<evidence type="ECO:0000313" key="4">
    <source>
        <dbReference type="Proteomes" id="UP000119730"/>
    </source>
</evidence>
<dbReference type="RefSeq" id="YP_009507715.1">
    <property type="nucleotide sequence ID" value="NC_038602.1"/>
</dbReference>
<keyword evidence="2" id="KW-0472">Membrane</keyword>
<protein>
    <submittedName>
        <fullName evidence="3">NS3</fullName>
    </submittedName>
</protein>
<dbReference type="OrthoDB" id="16980at10239"/>
<feature type="transmembrane region" description="Helical" evidence="2">
    <location>
        <begin position="146"/>
        <end position="165"/>
    </location>
</feature>
<dbReference type="KEGG" id="vg:37618740"/>
<feature type="transmembrane region" description="Helical" evidence="2">
    <location>
        <begin position="108"/>
        <end position="126"/>
    </location>
</feature>
<evidence type="ECO:0000256" key="1">
    <source>
        <dbReference type="ARBA" id="ARBA00006302"/>
    </source>
</evidence>
<dbReference type="Pfam" id="PF01616">
    <property type="entry name" value="Orbi_NS3"/>
    <property type="match status" value="1"/>
</dbReference>
<dbReference type="Proteomes" id="UP000119730">
    <property type="component" value="Genome"/>
</dbReference>